<sequence length="230" mass="25461">MEQVYQNLVARALQICQYNQSTTPPSKRVIIALSGPPGSGKSTIAATVVARLNSLATRPFAIVLPMDGFHYPKKYLDSLPDPNEAYARRGAHWTFDAAGVLHLVKALHLSKTNQQEVIEAPHFDHGVGDPVEGAIVVSPEVSLVILEGNYLAYNTPPWSEIVNFVDDTWFVEVDVEVMRERIAKRHLKSGIETTWADAMRRAEINDIPNGIEVQTNLIQPAVVVRSVDEL</sequence>
<protein>
    <recommendedName>
        <fullName evidence="1">Phosphoribulokinase/uridine kinase domain-containing protein</fullName>
    </recommendedName>
</protein>
<dbReference type="PANTHER" id="PTHR10285">
    <property type="entry name" value="URIDINE KINASE"/>
    <property type="match status" value="1"/>
</dbReference>
<dbReference type="InterPro" id="IPR027417">
    <property type="entry name" value="P-loop_NTPase"/>
</dbReference>
<dbReference type="Pfam" id="PF00485">
    <property type="entry name" value="PRK"/>
    <property type="match status" value="1"/>
</dbReference>
<accession>A0A1L9PSG3</accession>
<feature type="domain" description="Phosphoribulokinase/uridine kinase" evidence="1">
    <location>
        <begin position="30"/>
        <end position="179"/>
    </location>
</feature>
<evidence type="ECO:0000259" key="1">
    <source>
        <dbReference type="Pfam" id="PF00485"/>
    </source>
</evidence>
<dbReference type="SUPFAM" id="SSF52540">
    <property type="entry name" value="P-loop containing nucleoside triphosphate hydrolases"/>
    <property type="match status" value="1"/>
</dbReference>
<reference evidence="3" key="1">
    <citation type="journal article" date="2017" name="Genome Biol.">
        <title>Comparative genomics reveals high biological diversity and specific adaptations in the industrially and medically important fungal genus Aspergillus.</title>
        <authorList>
            <person name="de Vries R.P."/>
            <person name="Riley R."/>
            <person name="Wiebenga A."/>
            <person name="Aguilar-Osorio G."/>
            <person name="Amillis S."/>
            <person name="Uchima C.A."/>
            <person name="Anderluh G."/>
            <person name="Asadollahi M."/>
            <person name="Askin M."/>
            <person name="Barry K."/>
            <person name="Battaglia E."/>
            <person name="Bayram O."/>
            <person name="Benocci T."/>
            <person name="Braus-Stromeyer S.A."/>
            <person name="Caldana C."/>
            <person name="Canovas D."/>
            <person name="Cerqueira G.C."/>
            <person name="Chen F."/>
            <person name="Chen W."/>
            <person name="Choi C."/>
            <person name="Clum A."/>
            <person name="Dos Santos R.A."/>
            <person name="Damasio A.R."/>
            <person name="Diallinas G."/>
            <person name="Emri T."/>
            <person name="Fekete E."/>
            <person name="Flipphi M."/>
            <person name="Freyberg S."/>
            <person name="Gallo A."/>
            <person name="Gournas C."/>
            <person name="Habgood R."/>
            <person name="Hainaut M."/>
            <person name="Harispe M.L."/>
            <person name="Henrissat B."/>
            <person name="Hilden K.S."/>
            <person name="Hope R."/>
            <person name="Hossain A."/>
            <person name="Karabika E."/>
            <person name="Karaffa L."/>
            <person name="Karanyi Z."/>
            <person name="Krasevec N."/>
            <person name="Kuo A."/>
            <person name="Kusch H."/>
            <person name="LaButti K."/>
            <person name="Lagendijk E.L."/>
            <person name="Lapidus A."/>
            <person name="Levasseur A."/>
            <person name="Lindquist E."/>
            <person name="Lipzen A."/>
            <person name="Logrieco A.F."/>
            <person name="MacCabe A."/>
            <person name="Maekelae M.R."/>
            <person name="Malavazi I."/>
            <person name="Melin P."/>
            <person name="Meyer V."/>
            <person name="Mielnichuk N."/>
            <person name="Miskei M."/>
            <person name="Molnar A.P."/>
            <person name="Mule G."/>
            <person name="Ngan C.Y."/>
            <person name="Orejas M."/>
            <person name="Orosz E."/>
            <person name="Ouedraogo J.P."/>
            <person name="Overkamp K.M."/>
            <person name="Park H.-S."/>
            <person name="Perrone G."/>
            <person name="Piumi F."/>
            <person name="Punt P.J."/>
            <person name="Ram A.F."/>
            <person name="Ramon A."/>
            <person name="Rauscher S."/>
            <person name="Record E."/>
            <person name="Riano-Pachon D.M."/>
            <person name="Robert V."/>
            <person name="Roehrig J."/>
            <person name="Ruller R."/>
            <person name="Salamov A."/>
            <person name="Salih N.S."/>
            <person name="Samson R.A."/>
            <person name="Sandor E."/>
            <person name="Sanguinetti M."/>
            <person name="Schuetze T."/>
            <person name="Sepcic K."/>
            <person name="Shelest E."/>
            <person name="Sherlock G."/>
            <person name="Sophianopoulou V."/>
            <person name="Squina F.M."/>
            <person name="Sun H."/>
            <person name="Susca A."/>
            <person name="Todd R.B."/>
            <person name="Tsang A."/>
            <person name="Unkles S.E."/>
            <person name="van de Wiele N."/>
            <person name="van Rossen-Uffink D."/>
            <person name="Oliveira J.V."/>
            <person name="Vesth T.C."/>
            <person name="Visser J."/>
            <person name="Yu J.-H."/>
            <person name="Zhou M."/>
            <person name="Andersen M.R."/>
            <person name="Archer D.B."/>
            <person name="Baker S.E."/>
            <person name="Benoit I."/>
            <person name="Brakhage A.A."/>
            <person name="Braus G.H."/>
            <person name="Fischer R."/>
            <person name="Frisvad J.C."/>
            <person name="Goldman G.H."/>
            <person name="Houbraken J."/>
            <person name="Oakley B."/>
            <person name="Pocsi I."/>
            <person name="Scazzocchio C."/>
            <person name="Seiboth B."/>
            <person name="vanKuyk P.A."/>
            <person name="Wortman J."/>
            <person name="Dyer P.S."/>
            <person name="Grigoriev I.V."/>
        </authorList>
    </citation>
    <scope>NUCLEOTIDE SEQUENCE [LARGE SCALE GENOMIC DNA]</scope>
    <source>
        <strain evidence="3">CBS 583.65</strain>
    </source>
</reference>
<dbReference type="VEuPathDB" id="FungiDB:ASPVEDRAFT_43945"/>
<dbReference type="GO" id="GO:0016301">
    <property type="term" value="F:kinase activity"/>
    <property type="evidence" value="ECO:0007669"/>
    <property type="project" value="InterPro"/>
</dbReference>
<dbReference type="InterPro" id="IPR006083">
    <property type="entry name" value="PRK/URK"/>
</dbReference>
<dbReference type="OrthoDB" id="6362633at2759"/>
<dbReference type="RefSeq" id="XP_040670231.1">
    <property type="nucleotide sequence ID" value="XM_040812940.1"/>
</dbReference>
<name>A0A1L9PSG3_ASPVE</name>
<dbReference type="Proteomes" id="UP000184073">
    <property type="component" value="Unassembled WGS sequence"/>
</dbReference>
<dbReference type="Gene3D" id="3.40.50.300">
    <property type="entry name" value="P-loop containing nucleotide triphosphate hydrolases"/>
    <property type="match status" value="2"/>
</dbReference>
<dbReference type="EMBL" id="KV878131">
    <property type="protein sequence ID" value="OJJ04469.1"/>
    <property type="molecule type" value="Genomic_DNA"/>
</dbReference>
<dbReference type="STRING" id="1036611.A0A1L9PSG3"/>
<evidence type="ECO:0000313" key="3">
    <source>
        <dbReference type="Proteomes" id="UP000184073"/>
    </source>
</evidence>
<dbReference type="GeneID" id="63728451"/>
<organism evidence="2 3">
    <name type="scientific">Aspergillus versicolor CBS 583.65</name>
    <dbReference type="NCBI Taxonomy" id="1036611"/>
    <lineage>
        <taxon>Eukaryota</taxon>
        <taxon>Fungi</taxon>
        <taxon>Dikarya</taxon>
        <taxon>Ascomycota</taxon>
        <taxon>Pezizomycotina</taxon>
        <taxon>Eurotiomycetes</taxon>
        <taxon>Eurotiomycetidae</taxon>
        <taxon>Eurotiales</taxon>
        <taxon>Aspergillaceae</taxon>
        <taxon>Aspergillus</taxon>
        <taxon>Aspergillus subgen. Nidulantes</taxon>
    </lineage>
</organism>
<dbReference type="AlphaFoldDB" id="A0A1L9PSG3"/>
<gene>
    <name evidence="2" type="ORF">ASPVEDRAFT_43945</name>
</gene>
<dbReference type="GO" id="GO:0005524">
    <property type="term" value="F:ATP binding"/>
    <property type="evidence" value="ECO:0007669"/>
    <property type="project" value="InterPro"/>
</dbReference>
<evidence type="ECO:0000313" key="2">
    <source>
        <dbReference type="EMBL" id="OJJ04469.1"/>
    </source>
</evidence>
<proteinExistence type="predicted"/>
<keyword evidence="3" id="KW-1185">Reference proteome</keyword>